<protein>
    <submittedName>
        <fullName evidence="2">Uncharacterized protein</fullName>
    </submittedName>
</protein>
<accession>A0A075A4G9</accession>
<dbReference type="RefSeq" id="XP_009163009.1">
    <property type="nucleotide sequence ID" value="XM_009164745.1"/>
</dbReference>
<dbReference type="OrthoDB" id="5963193at2759"/>
<dbReference type="KEGG" id="ovi:T265_00850"/>
<evidence type="ECO:0000313" key="3">
    <source>
        <dbReference type="Proteomes" id="UP000054324"/>
    </source>
</evidence>
<keyword evidence="1" id="KW-1133">Transmembrane helix</keyword>
<evidence type="ECO:0000256" key="1">
    <source>
        <dbReference type="SAM" id="Phobius"/>
    </source>
</evidence>
<dbReference type="CTD" id="20315038"/>
<name>A0A075A4G9_OPIVI</name>
<dbReference type="Proteomes" id="UP000054324">
    <property type="component" value="Unassembled WGS sequence"/>
</dbReference>
<dbReference type="GeneID" id="20315038"/>
<sequence>MAVDPFAELGNWLANVSSPVKETSLECEITGRKVRGSNPTAASRLLLSKLEQPGSVPAVMPPIVGVAARQRNGATTERLLLLFISATSLGTLILVIYLKL</sequence>
<gene>
    <name evidence="2" type="ORF">T265_00850</name>
</gene>
<keyword evidence="1" id="KW-0812">Transmembrane</keyword>
<reference evidence="2 3" key="1">
    <citation type="submission" date="2013-11" db="EMBL/GenBank/DDBJ databases">
        <title>Opisthorchis viverrini - life in the bile duct.</title>
        <authorList>
            <person name="Young N.D."/>
            <person name="Nagarajan N."/>
            <person name="Lin S.J."/>
            <person name="Korhonen P.K."/>
            <person name="Jex A.R."/>
            <person name="Hall R.S."/>
            <person name="Safavi-Hemami H."/>
            <person name="Kaewkong W."/>
            <person name="Bertrand D."/>
            <person name="Gao S."/>
            <person name="Seet Q."/>
            <person name="Wongkham S."/>
            <person name="Teh B.T."/>
            <person name="Wongkham C."/>
            <person name="Intapan P.M."/>
            <person name="Maleewong W."/>
            <person name="Yang X."/>
            <person name="Hu M."/>
            <person name="Wang Z."/>
            <person name="Hofmann A."/>
            <person name="Sternberg P.W."/>
            <person name="Tan P."/>
            <person name="Wang J."/>
            <person name="Gasser R.B."/>
        </authorList>
    </citation>
    <scope>NUCLEOTIDE SEQUENCE [LARGE SCALE GENOMIC DNA]</scope>
</reference>
<keyword evidence="3" id="KW-1185">Reference proteome</keyword>
<proteinExistence type="predicted"/>
<evidence type="ECO:0000313" key="2">
    <source>
        <dbReference type="EMBL" id="KER33147.1"/>
    </source>
</evidence>
<organism evidence="2 3">
    <name type="scientific">Opisthorchis viverrini</name>
    <name type="common">Southeast Asian liver fluke</name>
    <dbReference type="NCBI Taxonomy" id="6198"/>
    <lineage>
        <taxon>Eukaryota</taxon>
        <taxon>Metazoa</taxon>
        <taxon>Spiralia</taxon>
        <taxon>Lophotrochozoa</taxon>
        <taxon>Platyhelminthes</taxon>
        <taxon>Trematoda</taxon>
        <taxon>Digenea</taxon>
        <taxon>Opisthorchiida</taxon>
        <taxon>Opisthorchiata</taxon>
        <taxon>Opisthorchiidae</taxon>
        <taxon>Opisthorchis</taxon>
    </lineage>
</organism>
<dbReference type="AlphaFoldDB" id="A0A075A4G9"/>
<keyword evidence="1" id="KW-0472">Membrane</keyword>
<dbReference type="EMBL" id="KL596627">
    <property type="protein sequence ID" value="KER33147.1"/>
    <property type="molecule type" value="Genomic_DNA"/>
</dbReference>
<feature type="transmembrane region" description="Helical" evidence="1">
    <location>
        <begin position="79"/>
        <end position="98"/>
    </location>
</feature>